<accession>A0ABD3XW82</accession>
<organism evidence="4 5">
    <name type="scientific">Sinanodonta woodiana</name>
    <name type="common">Chinese pond mussel</name>
    <name type="synonym">Anodonta woodiana</name>
    <dbReference type="NCBI Taxonomy" id="1069815"/>
    <lineage>
        <taxon>Eukaryota</taxon>
        <taxon>Metazoa</taxon>
        <taxon>Spiralia</taxon>
        <taxon>Lophotrochozoa</taxon>
        <taxon>Mollusca</taxon>
        <taxon>Bivalvia</taxon>
        <taxon>Autobranchia</taxon>
        <taxon>Heteroconchia</taxon>
        <taxon>Palaeoheterodonta</taxon>
        <taxon>Unionida</taxon>
        <taxon>Unionoidea</taxon>
        <taxon>Unionidae</taxon>
        <taxon>Unioninae</taxon>
        <taxon>Sinanodonta</taxon>
    </lineage>
</organism>
<evidence type="ECO:0000313" key="5">
    <source>
        <dbReference type="Proteomes" id="UP001634394"/>
    </source>
</evidence>
<keyword evidence="5" id="KW-1185">Reference proteome</keyword>
<sequence length="260" mass="29847">MVEIATCMAAIEFMVSDTDVFLDSGVQSLYTLLREERIKVENFCLQILPLYSDHQFRRTLRLPRNIFSFLLDVVKDDLKHTPHFGGRHPVRKLSWVVGAMDGSHIAIATPLESPHSYFNRKKFHSVVLQAICKPDLTFIDVCCNFGRYHVIADAAYPCLPWIMTPYRDNGHLTLQQRDYNRTLRQQMGVDIKDIDELNKVILAVCVLHNICLLEDPEQLFDDADNDDPDNPCLQPVPNIIRPSNTNPMGQLMRILITNNL</sequence>
<comment type="cofactor">
    <cofactor evidence="1">
        <name>a divalent metal cation</name>
        <dbReference type="ChEBI" id="CHEBI:60240"/>
    </cofactor>
</comment>
<feature type="domain" description="DDE Tnp4" evidence="3">
    <location>
        <begin position="100"/>
        <end position="146"/>
    </location>
</feature>
<dbReference type="GO" id="GO:0046872">
    <property type="term" value="F:metal ion binding"/>
    <property type="evidence" value="ECO:0007669"/>
    <property type="project" value="UniProtKB-KW"/>
</dbReference>
<evidence type="ECO:0000259" key="3">
    <source>
        <dbReference type="Pfam" id="PF13359"/>
    </source>
</evidence>
<dbReference type="InterPro" id="IPR027806">
    <property type="entry name" value="HARBI1_dom"/>
</dbReference>
<name>A0ABD3XW82_SINWO</name>
<comment type="caution">
    <text evidence="4">The sequence shown here is derived from an EMBL/GenBank/DDBJ whole genome shotgun (WGS) entry which is preliminary data.</text>
</comment>
<proteinExistence type="predicted"/>
<protein>
    <recommendedName>
        <fullName evidence="3">DDE Tnp4 domain-containing protein</fullName>
    </recommendedName>
</protein>
<evidence type="ECO:0000313" key="4">
    <source>
        <dbReference type="EMBL" id="KAL3890494.1"/>
    </source>
</evidence>
<dbReference type="EMBL" id="JBJQND010000001">
    <property type="protein sequence ID" value="KAL3890494.1"/>
    <property type="molecule type" value="Genomic_DNA"/>
</dbReference>
<evidence type="ECO:0000256" key="1">
    <source>
        <dbReference type="ARBA" id="ARBA00001968"/>
    </source>
</evidence>
<dbReference type="Proteomes" id="UP001634394">
    <property type="component" value="Unassembled WGS sequence"/>
</dbReference>
<dbReference type="AlphaFoldDB" id="A0ABD3XW82"/>
<gene>
    <name evidence="4" type="ORF">ACJMK2_002776</name>
</gene>
<reference evidence="4 5" key="1">
    <citation type="submission" date="2024-11" db="EMBL/GenBank/DDBJ databases">
        <title>Chromosome-level genome assembly of the freshwater bivalve Anodonta woodiana.</title>
        <authorList>
            <person name="Chen X."/>
        </authorList>
    </citation>
    <scope>NUCLEOTIDE SEQUENCE [LARGE SCALE GENOMIC DNA]</scope>
    <source>
        <strain evidence="4">MN2024</strain>
        <tissue evidence="4">Gills</tissue>
    </source>
</reference>
<keyword evidence="2" id="KW-0479">Metal-binding</keyword>
<dbReference type="Pfam" id="PF13359">
    <property type="entry name" value="DDE_Tnp_4"/>
    <property type="match status" value="1"/>
</dbReference>
<evidence type="ECO:0000256" key="2">
    <source>
        <dbReference type="ARBA" id="ARBA00022723"/>
    </source>
</evidence>